<dbReference type="PANTHER" id="PTHR40278:SF1">
    <property type="entry name" value="DNA UTILIZATION PROTEIN HOFN"/>
    <property type="match status" value="1"/>
</dbReference>
<evidence type="ECO:0000313" key="5">
    <source>
        <dbReference type="Proteomes" id="UP000053372"/>
    </source>
</evidence>
<dbReference type="AlphaFoldDB" id="A0A0V7ZW40"/>
<reference evidence="4 5" key="1">
    <citation type="journal article" date="2015" name="Genome Announc.">
        <title>Draft Genome of the Euendolithic (true boring) Cyanobacterium Mastigocoleus testarum strain BC008.</title>
        <authorList>
            <person name="Guida B.S."/>
            <person name="Garcia-Pichel F."/>
        </authorList>
    </citation>
    <scope>NUCLEOTIDE SEQUENCE [LARGE SCALE GENOMIC DNA]</scope>
    <source>
        <strain evidence="4 5">BC008</strain>
    </source>
</reference>
<evidence type="ECO:0000256" key="1">
    <source>
        <dbReference type="SAM" id="Coils"/>
    </source>
</evidence>
<dbReference type="EMBL" id="LMTZ01000077">
    <property type="protein sequence ID" value="KST68181.1"/>
    <property type="molecule type" value="Genomic_DNA"/>
</dbReference>
<dbReference type="InterPro" id="IPR052534">
    <property type="entry name" value="Extracell_DNA_Util/SecSys_Comp"/>
</dbReference>
<dbReference type="PANTHER" id="PTHR40278">
    <property type="entry name" value="DNA UTILIZATION PROTEIN HOFN"/>
    <property type="match status" value="1"/>
</dbReference>
<evidence type="ECO:0000313" key="3">
    <source>
        <dbReference type="EMBL" id="KST68181.1"/>
    </source>
</evidence>
<accession>A0A0V7ZW40</accession>
<keyword evidence="2" id="KW-1133">Transmembrane helix</keyword>
<evidence type="ECO:0000313" key="4">
    <source>
        <dbReference type="EMBL" id="KST68844.1"/>
    </source>
</evidence>
<dbReference type="EMBL" id="LMTZ01000045">
    <property type="protein sequence ID" value="KST68844.1"/>
    <property type="molecule type" value="Genomic_DNA"/>
</dbReference>
<name>A0A0V7ZW40_9CYAN</name>
<gene>
    <name evidence="3" type="ORF">BC008_32695</name>
    <name evidence="4" type="ORF">BC008_34380</name>
</gene>
<keyword evidence="5" id="KW-1185">Reference proteome</keyword>
<keyword evidence="1" id="KW-0175">Coiled coil</keyword>
<comment type="caution">
    <text evidence="4">The sequence shown here is derived from an EMBL/GenBank/DDBJ whole genome shotgun (WGS) entry which is preliminary data.</text>
</comment>
<feature type="coiled-coil region" evidence="1">
    <location>
        <begin position="60"/>
        <end position="87"/>
    </location>
</feature>
<dbReference type="Proteomes" id="UP000053372">
    <property type="component" value="Unassembled WGS sequence"/>
</dbReference>
<evidence type="ECO:0000256" key="2">
    <source>
        <dbReference type="SAM" id="Phobius"/>
    </source>
</evidence>
<feature type="transmembrane region" description="Helical" evidence="2">
    <location>
        <begin position="32"/>
        <end position="56"/>
    </location>
</feature>
<proteinExistence type="predicted"/>
<dbReference type="InterPro" id="IPR007813">
    <property type="entry name" value="PilN"/>
</dbReference>
<keyword evidence="2" id="KW-0472">Membrane</keyword>
<protein>
    <submittedName>
        <fullName evidence="4">Fimbrial protein</fullName>
    </submittedName>
</protein>
<keyword evidence="2" id="KW-0812">Transmembrane</keyword>
<dbReference type="RefSeq" id="WP_027845783.1">
    <property type="nucleotide sequence ID" value="NZ_LMTZ01000045.1"/>
</dbReference>
<sequence>MYSLDINFLQDRPSHQKKSESSIKNTTSGGELIPLFVGLAVAICLPVFVGGAWYILSTQNNTLESEIAELEVENQQLETEIGDINKIKAETDKIKGENQALVTVFDQIRPWSAMLQDLRDRIPGRVQLENIEQTPPAETDGNKPNSAGAVKLSGYARSFNDVNDFLLSLQQSRLFKPSESRILSAELVDAPIPPEVSQAENSELIKLPKVVRYEIQSSLSDVPASELIRELEQKGTVGLVARIRSLQGTGILQK</sequence>
<organism evidence="4 5">
    <name type="scientific">Mastigocoleus testarum BC008</name>
    <dbReference type="NCBI Taxonomy" id="371196"/>
    <lineage>
        <taxon>Bacteria</taxon>
        <taxon>Bacillati</taxon>
        <taxon>Cyanobacteriota</taxon>
        <taxon>Cyanophyceae</taxon>
        <taxon>Nostocales</taxon>
        <taxon>Hapalosiphonaceae</taxon>
        <taxon>Mastigocoleus</taxon>
    </lineage>
</organism>
<dbReference type="Pfam" id="PF05137">
    <property type="entry name" value="PilN"/>
    <property type="match status" value="1"/>
</dbReference>
<dbReference type="OrthoDB" id="422602at2"/>